<reference evidence="7 8" key="1">
    <citation type="submission" date="2019-12" db="EMBL/GenBank/DDBJ databases">
        <title>Spirosoma sp. HMF4905 genome sequencing and assembly.</title>
        <authorList>
            <person name="Kang H."/>
            <person name="Cha I."/>
            <person name="Kim H."/>
            <person name="Joh K."/>
        </authorList>
    </citation>
    <scope>NUCLEOTIDE SEQUENCE [LARGE SCALE GENOMIC DNA]</scope>
    <source>
        <strain evidence="7 8">HMF4905</strain>
    </source>
</reference>
<dbReference type="GO" id="GO:0003677">
    <property type="term" value="F:DNA binding"/>
    <property type="evidence" value="ECO:0007669"/>
    <property type="project" value="InterPro"/>
</dbReference>
<feature type="domain" description="RNA polymerase sigma factor 70 region 4 type 2" evidence="6">
    <location>
        <begin position="125"/>
        <end position="177"/>
    </location>
</feature>
<keyword evidence="4" id="KW-0804">Transcription</keyword>
<protein>
    <submittedName>
        <fullName evidence="7">Sigma-70 family RNA polymerase sigma factor</fullName>
    </submittedName>
</protein>
<evidence type="ECO:0000259" key="5">
    <source>
        <dbReference type="Pfam" id="PF04542"/>
    </source>
</evidence>
<dbReference type="Pfam" id="PF04542">
    <property type="entry name" value="Sigma70_r2"/>
    <property type="match status" value="1"/>
</dbReference>
<evidence type="ECO:0000256" key="4">
    <source>
        <dbReference type="ARBA" id="ARBA00023163"/>
    </source>
</evidence>
<dbReference type="PANTHER" id="PTHR43133">
    <property type="entry name" value="RNA POLYMERASE ECF-TYPE SIGMA FACTO"/>
    <property type="match status" value="1"/>
</dbReference>
<evidence type="ECO:0000256" key="1">
    <source>
        <dbReference type="ARBA" id="ARBA00010641"/>
    </source>
</evidence>
<dbReference type="NCBIfam" id="TIGR02937">
    <property type="entry name" value="sigma70-ECF"/>
    <property type="match status" value="1"/>
</dbReference>
<keyword evidence="2" id="KW-0805">Transcription regulation</keyword>
<evidence type="ECO:0000256" key="2">
    <source>
        <dbReference type="ARBA" id="ARBA00023015"/>
    </source>
</evidence>
<dbReference type="InterPro" id="IPR014284">
    <property type="entry name" value="RNA_pol_sigma-70_dom"/>
</dbReference>
<gene>
    <name evidence="7" type="ORF">GO755_12890</name>
</gene>
<organism evidence="7 8">
    <name type="scientific">Spirosoma arboris</name>
    <dbReference type="NCBI Taxonomy" id="2682092"/>
    <lineage>
        <taxon>Bacteria</taxon>
        <taxon>Pseudomonadati</taxon>
        <taxon>Bacteroidota</taxon>
        <taxon>Cytophagia</taxon>
        <taxon>Cytophagales</taxon>
        <taxon>Cytophagaceae</taxon>
        <taxon>Spirosoma</taxon>
    </lineage>
</organism>
<feature type="domain" description="RNA polymerase sigma-70 region 2" evidence="5">
    <location>
        <begin position="32"/>
        <end position="98"/>
    </location>
</feature>
<dbReference type="AlphaFoldDB" id="A0A7K1SAX5"/>
<dbReference type="Gene3D" id="1.10.10.10">
    <property type="entry name" value="Winged helix-like DNA-binding domain superfamily/Winged helix DNA-binding domain"/>
    <property type="match status" value="1"/>
</dbReference>
<dbReference type="InterPro" id="IPR013325">
    <property type="entry name" value="RNA_pol_sigma_r2"/>
</dbReference>
<dbReference type="Pfam" id="PF08281">
    <property type="entry name" value="Sigma70_r4_2"/>
    <property type="match status" value="1"/>
</dbReference>
<evidence type="ECO:0000259" key="6">
    <source>
        <dbReference type="Pfam" id="PF08281"/>
    </source>
</evidence>
<dbReference type="RefSeq" id="WP_157585330.1">
    <property type="nucleotide sequence ID" value="NZ_WPIN01000004.1"/>
</dbReference>
<dbReference type="PANTHER" id="PTHR43133:SF46">
    <property type="entry name" value="RNA POLYMERASE SIGMA-70 FACTOR ECF SUBFAMILY"/>
    <property type="match status" value="1"/>
</dbReference>
<dbReference type="InterPro" id="IPR039425">
    <property type="entry name" value="RNA_pol_sigma-70-like"/>
</dbReference>
<evidence type="ECO:0000313" key="7">
    <source>
        <dbReference type="EMBL" id="MVM30931.1"/>
    </source>
</evidence>
<comment type="caution">
    <text evidence="7">The sequence shown here is derived from an EMBL/GenBank/DDBJ whole genome shotgun (WGS) entry which is preliminary data.</text>
</comment>
<dbReference type="InterPro" id="IPR013324">
    <property type="entry name" value="RNA_pol_sigma_r3/r4-like"/>
</dbReference>
<name>A0A7K1SAX5_9BACT</name>
<dbReference type="InterPro" id="IPR036388">
    <property type="entry name" value="WH-like_DNA-bd_sf"/>
</dbReference>
<keyword evidence="3" id="KW-0731">Sigma factor</keyword>
<dbReference type="SUPFAM" id="SSF88946">
    <property type="entry name" value="Sigma2 domain of RNA polymerase sigma factors"/>
    <property type="match status" value="1"/>
</dbReference>
<dbReference type="Proteomes" id="UP000436006">
    <property type="component" value="Unassembled WGS sequence"/>
</dbReference>
<dbReference type="InterPro" id="IPR007627">
    <property type="entry name" value="RNA_pol_sigma70_r2"/>
</dbReference>
<dbReference type="SUPFAM" id="SSF88659">
    <property type="entry name" value="Sigma3 and sigma4 domains of RNA polymerase sigma factors"/>
    <property type="match status" value="1"/>
</dbReference>
<dbReference type="InterPro" id="IPR013249">
    <property type="entry name" value="RNA_pol_sigma70_r4_t2"/>
</dbReference>
<dbReference type="EMBL" id="WPIN01000004">
    <property type="protein sequence ID" value="MVM30931.1"/>
    <property type="molecule type" value="Genomic_DNA"/>
</dbReference>
<dbReference type="GO" id="GO:0006352">
    <property type="term" value="P:DNA-templated transcription initiation"/>
    <property type="evidence" value="ECO:0007669"/>
    <property type="project" value="InterPro"/>
</dbReference>
<proteinExistence type="inferred from homology"/>
<accession>A0A7K1SAX5</accession>
<dbReference type="Gene3D" id="1.10.1740.10">
    <property type="match status" value="1"/>
</dbReference>
<evidence type="ECO:0000256" key="3">
    <source>
        <dbReference type="ARBA" id="ARBA00023082"/>
    </source>
</evidence>
<dbReference type="CDD" id="cd06171">
    <property type="entry name" value="Sigma70_r4"/>
    <property type="match status" value="1"/>
</dbReference>
<dbReference type="GO" id="GO:0016987">
    <property type="term" value="F:sigma factor activity"/>
    <property type="evidence" value="ECO:0007669"/>
    <property type="project" value="UniProtKB-KW"/>
</dbReference>
<evidence type="ECO:0000313" key="8">
    <source>
        <dbReference type="Proteomes" id="UP000436006"/>
    </source>
</evidence>
<keyword evidence="8" id="KW-1185">Reference proteome</keyword>
<sequence length="202" mass="23779">MFFKKKTRFSEDDLASVLQACLAGDDRAQRSLISQFLGYAKSICQRYTAHPHETEEIINEGFLKVFTHLDRYDQTQPFKAWLRTILVNTAVDYYRKQQKWAHQLSLDELEVIDWNDDVISAISAQEILAMVQQLPPAYRMVFTLFVVEGYSHREIADLLSIQEGTSKSNLRDARRKLQLMIKLHYPTLYQQYTWPNKRLNEN</sequence>
<comment type="similarity">
    <text evidence="1">Belongs to the sigma-70 factor family. ECF subfamily.</text>
</comment>